<accession>Q9KFX5</accession>
<dbReference type="Proteomes" id="UP000001258">
    <property type="component" value="Chromosome"/>
</dbReference>
<evidence type="ECO:0000259" key="2">
    <source>
        <dbReference type="PROSITE" id="PS50943"/>
    </source>
</evidence>
<dbReference type="PIR" id="A83693">
    <property type="entry name" value="A83693"/>
</dbReference>
<dbReference type="Gene3D" id="1.10.260.40">
    <property type="entry name" value="lambda repressor-like DNA-binding domains"/>
    <property type="match status" value="1"/>
</dbReference>
<dbReference type="PANTHER" id="PTHR46558">
    <property type="entry name" value="TRACRIPTIONAL REGULATORY PROTEIN-RELATED-RELATED"/>
    <property type="match status" value="1"/>
</dbReference>
<evidence type="ECO:0000256" key="1">
    <source>
        <dbReference type="ARBA" id="ARBA00023125"/>
    </source>
</evidence>
<dbReference type="InterPro" id="IPR010982">
    <property type="entry name" value="Lambda_DNA-bd_dom_sf"/>
</dbReference>
<gene>
    <name evidence="3" type="ordered locus">BH0345</name>
</gene>
<dbReference type="STRING" id="272558.gene:10726198"/>
<dbReference type="CDD" id="cd00093">
    <property type="entry name" value="HTH_XRE"/>
    <property type="match status" value="1"/>
</dbReference>
<dbReference type="GO" id="GO:0003677">
    <property type="term" value="F:DNA binding"/>
    <property type="evidence" value="ECO:0007669"/>
    <property type="project" value="UniProtKB-KW"/>
</dbReference>
<dbReference type="KEGG" id="bha:BH0345"/>
<dbReference type="EMBL" id="BA000004">
    <property type="protein sequence ID" value="BAB04064.1"/>
    <property type="molecule type" value="Genomic_DNA"/>
</dbReference>
<dbReference type="HOGENOM" id="CLU_066192_4_2_9"/>
<proteinExistence type="predicted"/>
<protein>
    <submittedName>
        <fullName evidence="3">Transcriptional regulator (Phage-related)</fullName>
    </submittedName>
</protein>
<keyword evidence="4" id="KW-1185">Reference proteome</keyword>
<dbReference type="AlphaFoldDB" id="Q9KFX5"/>
<dbReference type="SMART" id="SM00530">
    <property type="entry name" value="HTH_XRE"/>
    <property type="match status" value="1"/>
</dbReference>
<dbReference type="RefSeq" id="WP_010896525.1">
    <property type="nucleotide sequence ID" value="NC_002570.2"/>
</dbReference>
<dbReference type="GeneID" id="87595896"/>
<evidence type="ECO:0000313" key="3">
    <source>
        <dbReference type="EMBL" id="BAB04064.1"/>
    </source>
</evidence>
<dbReference type="eggNOG" id="COG1396">
    <property type="taxonomic scope" value="Bacteria"/>
</dbReference>
<dbReference type="PANTHER" id="PTHR46558:SF14">
    <property type="entry name" value="HTH-TYPE TRANSCRIPTIONAL REGULATOR ANSR"/>
    <property type="match status" value="1"/>
</dbReference>
<evidence type="ECO:0000313" key="4">
    <source>
        <dbReference type="Proteomes" id="UP000001258"/>
    </source>
</evidence>
<organism evidence="3 4">
    <name type="scientific">Halalkalibacterium halodurans (strain ATCC BAA-125 / DSM 18197 / FERM 7344 / JCM 9153 / C-125)</name>
    <name type="common">Bacillus halodurans</name>
    <dbReference type="NCBI Taxonomy" id="272558"/>
    <lineage>
        <taxon>Bacteria</taxon>
        <taxon>Bacillati</taxon>
        <taxon>Bacillota</taxon>
        <taxon>Bacilli</taxon>
        <taxon>Bacillales</taxon>
        <taxon>Bacillaceae</taxon>
        <taxon>Halalkalibacterium (ex Joshi et al. 2022)</taxon>
    </lineage>
</organism>
<feature type="domain" description="HTH cro/C1-type" evidence="2">
    <location>
        <begin position="8"/>
        <end position="62"/>
    </location>
</feature>
<reference evidence="3 4" key="1">
    <citation type="journal article" date="2000" name="Nucleic Acids Res.">
        <title>Complete genome sequence of the alkaliphilic bacterium Bacillus halodurans and genomic sequence comparison with Bacillus subtilis.</title>
        <authorList>
            <person name="Takami H."/>
            <person name="Nakasone K."/>
            <person name="Takaki Y."/>
            <person name="Maeno G."/>
            <person name="Sasaki R."/>
            <person name="Masui N."/>
            <person name="Fuji F."/>
            <person name="Hirama C."/>
            <person name="Nakamura Y."/>
            <person name="Ogasawara N."/>
            <person name="Kuhara S."/>
            <person name="Horikoshi K."/>
        </authorList>
    </citation>
    <scope>NUCLEOTIDE SEQUENCE [LARGE SCALE GENOMIC DNA]</scope>
    <source>
        <strain evidence="4">ATCC BAA-125 / DSM 18197 / FERM 7344 / JCM 9153 / C-125</strain>
    </source>
</reference>
<dbReference type="Pfam" id="PF01381">
    <property type="entry name" value="HTH_3"/>
    <property type="match status" value="1"/>
</dbReference>
<keyword evidence="1" id="KW-0238">DNA-binding</keyword>
<dbReference type="SUPFAM" id="SSF47413">
    <property type="entry name" value="lambda repressor-like DNA-binding domains"/>
    <property type="match status" value="1"/>
</dbReference>
<dbReference type="OrthoDB" id="72638at2"/>
<dbReference type="PROSITE" id="PS50943">
    <property type="entry name" value="HTH_CROC1"/>
    <property type="match status" value="1"/>
</dbReference>
<dbReference type="InterPro" id="IPR001387">
    <property type="entry name" value="Cro/C1-type_HTH"/>
</dbReference>
<sequence length="116" mass="13638">MAELKDRLRELRNAHNLTQQEVASFLNITESAYGFYEQGRNEPSIGKLKQLAQKYNVSIAFLAGETDAKEPYANSSVHEHPLSYKYKDLDDEELRFLDEQLELFRRLKREKEEKSQ</sequence>
<name>Q9KFX5_HALH5</name>